<keyword evidence="2 6" id="KW-0378">Hydrolase</keyword>
<sequence>MYIPLWPGKPYPLGSHWDGKGTNFALFSENATAVELCLFDENGKETCVSLTEVSNFVWHGYVPSIGPGQRYGFRVHGPYKPGEGHRFNPNKLLIDPYAKALDGDIQGGIETLGYIAEHEAQDFSYSEEDDAHLVPKSVVINESFDWEDDQLLRTPFHETIIYEAHVKGFTKLHPDIPKQLRGTYAGVGHPASISYLQSIGITAIELMPVHHYLACPGYLVDKGLKNYWGYDSINYFAPYSGYSASGTLGEQVAEFKQMVKALHAGGIEVILDVVYNHTGEGNHMGPTLSFKGIDNAAYYRLVDEEPRYYMDFTGCGNSLNVRHPQVLKLIMDSLRYWVLEMHVDGFRFDLASALARELYAVDRLAAFFDIIHQDPVLSDVKLIAEPWDIGEGGYQVGEFPLLWSEWNGKYRDNARNFWRGEDQTLAEFAYRLTGSSDLYQFNGRRPNASINFITAHDGFTLNDLVSYNYKHNEANGENNQDGDQHNSSWNCGEEGPTDNPDVLKLRNRQRRNFLTTLMLSQGVPMLLGGDEIGRSQQGNNNPYCQDNEISWLDWNLQEENSSLLDFSRQLIYFRRQHPVFRRRKWFQGRAIYGSGVTDIGWFNPDGAVMTEEQWNMGFAKAIGVFLNGEAIITPGERGERIIDDSFYILFNAHYEPLDFFLPEPMANREWQVVIDTTYSRFIKDDIRYTEDKAITVTERSLMVLKRL</sequence>
<dbReference type="NCBIfam" id="TIGR02100">
    <property type="entry name" value="glgX_debranch"/>
    <property type="match status" value="1"/>
</dbReference>
<evidence type="ECO:0000256" key="1">
    <source>
        <dbReference type="ARBA" id="ARBA00008061"/>
    </source>
</evidence>
<accession>A0A1J1LJ37</accession>
<reference evidence="7" key="1">
    <citation type="submission" date="2015-10" db="EMBL/GenBank/DDBJ databases">
        <authorList>
            <person name="Regsiter A."/>
            <person name="william w."/>
        </authorList>
    </citation>
    <scope>NUCLEOTIDE SEQUENCE [LARGE SCALE GENOMIC DNA]</scope>
</reference>
<dbReference type="InterPro" id="IPR044505">
    <property type="entry name" value="GlgX_Isoamylase_N_E_set"/>
</dbReference>
<dbReference type="AlphaFoldDB" id="A0A1J1LJ37"/>
<evidence type="ECO:0000313" key="7">
    <source>
        <dbReference type="Proteomes" id="UP000184315"/>
    </source>
</evidence>
<comment type="similarity">
    <text evidence="1">Belongs to the glycosyl hydrolase 13 family.</text>
</comment>
<evidence type="ECO:0000313" key="6">
    <source>
        <dbReference type="EMBL" id="CUR32515.1"/>
    </source>
</evidence>
<dbReference type="InterPro" id="IPR013783">
    <property type="entry name" value="Ig-like_fold"/>
</dbReference>
<dbReference type="InterPro" id="IPR006047">
    <property type="entry name" value="GH13_cat_dom"/>
</dbReference>
<dbReference type="GO" id="GO:0005980">
    <property type="term" value="P:glycogen catabolic process"/>
    <property type="evidence" value="ECO:0007669"/>
    <property type="project" value="InterPro"/>
</dbReference>
<dbReference type="InterPro" id="IPR004193">
    <property type="entry name" value="Glyco_hydro_13_N"/>
</dbReference>
<dbReference type="SMART" id="SM00642">
    <property type="entry name" value="Aamy"/>
    <property type="match status" value="1"/>
</dbReference>
<evidence type="ECO:0000259" key="5">
    <source>
        <dbReference type="SMART" id="SM00642"/>
    </source>
</evidence>
<dbReference type="RefSeq" id="WP_072719252.1">
    <property type="nucleotide sequence ID" value="NZ_LN889801.1"/>
</dbReference>
<dbReference type="SUPFAM" id="SSF81296">
    <property type="entry name" value="E set domains"/>
    <property type="match status" value="1"/>
</dbReference>
<dbReference type="EMBL" id="CZDF01000154">
    <property type="protein sequence ID" value="CUR32515.1"/>
    <property type="molecule type" value="Genomic_DNA"/>
</dbReference>
<dbReference type="InterPro" id="IPR013780">
    <property type="entry name" value="Glyco_hydro_b"/>
</dbReference>
<keyword evidence="3 6" id="KW-0326">Glycosidase</keyword>
<dbReference type="GO" id="GO:0004135">
    <property type="term" value="F:amylo-alpha-1,6-glucosidase activity"/>
    <property type="evidence" value="ECO:0007669"/>
    <property type="project" value="InterPro"/>
</dbReference>
<dbReference type="Pfam" id="PF02922">
    <property type="entry name" value="CBM_48"/>
    <property type="match status" value="1"/>
</dbReference>
<evidence type="ECO:0000256" key="4">
    <source>
        <dbReference type="SAM" id="MobiDB-lite"/>
    </source>
</evidence>
<keyword evidence="7" id="KW-1185">Reference proteome</keyword>
<dbReference type="InterPro" id="IPR014756">
    <property type="entry name" value="Ig_E-set"/>
</dbReference>
<dbReference type="Pfam" id="PF21331">
    <property type="entry name" value="Isoamylase_C"/>
    <property type="match status" value="1"/>
</dbReference>
<dbReference type="Gene3D" id="2.60.40.1180">
    <property type="entry name" value="Golgi alpha-mannosidase II"/>
    <property type="match status" value="1"/>
</dbReference>
<name>A0A1J1LJ37_9CYAN</name>
<feature type="domain" description="Glycosyl hydrolase family 13 catalytic" evidence="5">
    <location>
        <begin position="163"/>
        <end position="574"/>
    </location>
</feature>
<dbReference type="OrthoDB" id="9761875at2"/>
<dbReference type="CDD" id="cd02856">
    <property type="entry name" value="E_set_GDE_Isoamylase_N"/>
    <property type="match status" value="1"/>
</dbReference>
<dbReference type="STRING" id="671072.PL9214490062"/>
<dbReference type="Gene3D" id="3.20.20.80">
    <property type="entry name" value="Glycosidases"/>
    <property type="match status" value="1"/>
</dbReference>
<dbReference type="Proteomes" id="UP000184315">
    <property type="component" value="Unassembled WGS sequence"/>
</dbReference>
<gene>
    <name evidence="6" type="primary">glgX</name>
    <name evidence="6" type="ORF">PL9214490062</name>
</gene>
<proteinExistence type="inferred from homology"/>
<evidence type="ECO:0000256" key="3">
    <source>
        <dbReference type="ARBA" id="ARBA00023295"/>
    </source>
</evidence>
<dbReference type="InterPro" id="IPR011837">
    <property type="entry name" value="Glycogen_debranch_GlgX"/>
</dbReference>
<organism evidence="6 7">
    <name type="scientific">Planktothrix tepida PCC 9214</name>
    <dbReference type="NCBI Taxonomy" id="671072"/>
    <lineage>
        <taxon>Bacteria</taxon>
        <taxon>Bacillati</taxon>
        <taxon>Cyanobacteriota</taxon>
        <taxon>Cyanophyceae</taxon>
        <taxon>Oscillatoriophycideae</taxon>
        <taxon>Oscillatoriales</taxon>
        <taxon>Microcoleaceae</taxon>
        <taxon>Planktothrix</taxon>
    </lineage>
</organism>
<dbReference type="SUPFAM" id="SSF51445">
    <property type="entry name" value="(Trans)glycosidases"/>
    <property type="match status" value="1"/>
</dbReference>
<evidence type="ECO:0000256" key="2">
    <source>
        <dbReference type="ARBA" id="ARBA00022801"/>
    </source>
</evidence>
<dbReference type="SUPFAM" id="SSF51011">
    <property type="entry name" value="Glycosyl hydrolase domain"/>
    <property type="match status" value="1"/>
</dbReference>
<dbReference type="Pfam" id="PF00128">
    <property type="entry name" value="Alpha-amylase"/>
    <property type="match status" value="2"/>
</dbReference>
<dbReference type="CDD" id="cd11326">
    <property type="entry name" value="AmyAc_Glg_debranch"/>
    <property type="match status" value="1"/>
</dbReference>
<feature type="region of interest" description="Disordered" evidence="4">
    <location>
        <begin position="472"/>
        <end position="502"/>
    </location>
</feature>
<protein>
    <submittedName>
        <fullName evidence="6">Glycosyl hydrolase (Glycogen debranching enzyme)</fullName>
        <ecNumber evidence="6">3.2.1.-</ecNumber>
    </submittedName>
</protein>
<dbReference type="EC" id="3.2.1.-" evidence="6"/>
<dbReference type="PANTHER" id="PTHR43002">
    <property type="entry name" value="GLYCOGEN DEBRANCHING ENZYME"/>
    <property type="match status" value="1"/>
</dbReference>
<dbReference type="InterPro" id="IPR017853">
    <property type="entry name" value="GH"/>
</dbReference>
<dbReference type="InterPro" id="IPR048644">
    <property type="entry name" value="Isoamylase_C"/>
</dbReference>
<dbReference type="Gene3D" id="2.60.40.10">
    <property type="entry name" value="Immunoglobulins"/>
    <property type="match status" value="1"/>
</dbReference>
<feature type="compositionally biased region" description="Polar residues" evidence="4">
    <location>
        <begin position="475"/>
        <end position="490"/>
    </location>
</feature>